<evidence type="ECO:0000313" key="12">
    <source>
        <dbReference type="Proteomes" id="UP000678499"/>
    </source>
</evidence>
<sequence length="240" mass="26720">MSQSNATLDWDSVLIDGSFCITERLDIAGVAVYLCYLILSGIMTLPNSMGAIVDHLADEDDADACDERHVNYAKGAQYWTQCDPTVDAMLGGFSKLSQLDISASQQFMATLYKLEDPPGKDRAVDCGAGIGRITELFLQHRFKKVDLVEQCEKFLNKAKEKLQKSATVGDFICCGLQDFNPSPDTYDIVWTQWVLSHLTDKDLVNYLRRCTSSLKPNGVLVLKENVTRDDEQEVDETDGS</sequence>
<evidence type="ECO:0000256" key="10">
    <source>
        <dbReference type="ARBA" id="ARBA00048167"/>
    </source>
</evidence>
<evidence type="ECO:0000256" key="5">
    <source>
        <dbReference type="ARBA" id="ARBA00039112"/>
    </source>
</evidence>
<comment type="similarity">
    <text evidence="1">Belongs to the methyltransferase superfamily. NTM1 family.</text>
</comment>
<proteinExistence type="inferred from homology"/>
<dbReference type="PANTHER" id="PTHR12753">
    <property type="entry name" value="AD-003 - RELATED"/>
    <property type="match status" value="1"/>
</dbReference>
<comment type="catalytic activity">
    <reaction evidence="9">
        <text>N-terminal L-prolyl-L-prolyl-L-lysyl-[protein] + 2 S-adenosyl-L-methionine = N-terminal N,N-dimethyl-L-prolyl-L-prolyl-L-lysyl-[protein] + 2 S-adenosyl-L-homocysteine + 2 H(+)</text>
        <dbReference type="Rhea" id="RHEA:54736"/>
        <dbReference type="Rhea" id="RHEA-COMP:13787"/>
        <dbReference type="Rhea" id="RHEA-COMP:13974"/>
        <dbReference type="ChEBI" id="CHEBI:15378"/>
        <dbReference type="ChEBI" id="CHEBI:57856"/>
        <dbReference type="ChEBI" id="CHEBI:59789"/>
        <dbReference type="ChEBI" id="CHEBI:138059"/>
        <dbReference type="ChEBI" id="CHEBI:138318"/>
        <dbReference type="EC" id="2.1.1.244"/>
    </reaction>
</comment>
<evidence type="ECO:0000256" key="8">
    <source>
        <dbReference type="ARBA" id="ARBA00047306"/>
    </source>
</evidence>
<evidence type="ECO:0000256" key="6">
    <source>
        <dbReference type="ARBA" id="ARBA00039449"/>
    </source>
</evidence>
<name>A0A7R9C1F2_9CRUS</name>
<comment type="catalytic activity">
    <reaction evidence="8">
        <text>N-terminal L-seryl-L-prolyl-L-lysyl-[protein] + 3 S-adenosyl-L-methionine = N-terminal N,N,N-trimethyl-L-seryl-L-prolyl-L-lysyl-[protein] + 3 S-adenosyl-L-homocysteine + 3 H(+)</text>
        <dbReference type="Rhea" id="RHEA:54724"/>
        <dbReference type="Rhea" id="RHEA-COMP:13789"/>
        <dbReference type="Rhea" id="RHEA-COMP:13973"/>
        <dbReference type="ChEBI" id="CHEBI:15378"/>
        <dbReference type="ChEBI" id="CHEBI:57856"/>
        <dbReference type="ChEBI" id="CHEBI:59789"/>
        <dbReference type="ChEBI" id="CHEBI:138061"/>
        <dbReference type="ChEBI" id="CHEBI:138317"/>
        <dbReference type="EC" id="2.1.1.244"/>
    </reaction>
</comment>
<dbReference type="AlphaFoldDB" id="A0A7R9C1F2"/>
<dbReference type="GO" id="GO:0071885">
    <property type="term" value="F:N-terminal protein N-methyltransferase activity"/>
    <property type="evidence" value="ECO:0007669"/>
    <property type="project" value="UniProtKB-EC"/>
</dbReference>
<dbReference type="InterPro" id="IPR008576">
    <property type="entry name" value="MeTrfase_NTM1"/>
</dbReference>
<dbReference type="Proteomes" id="UP000678499">
    <property type="component" value="Unassembled WGS sequence"/>
</dbReference>
<evidence type="ECO:0000256" key="3">
    <source>
        <dbReference type="ARBA" id="ARBA00022679"/>
    </source>
</evidence>
<dbReference type="GO" id="GO:0032259">
    <property type="term" value="P:methylation"/>
    <property type="evidence" value="ECO:0007669"/>
    <property type="project" value="UniProtKB-KW"/>
</dbReference>
<dbReference type="GO" id="GO:0005737">
    <property type="term" value="C:cytoplasm"/>
    <property type="evidence" value="ECO:0007669"/>
    <property type="project" value="TreeGrafter"/>
</dbReference>
<dbReference type="SUPFAM" id="SSF53335">
    <property type="entry name" value="S-adenosyl-L-methionine-dependent methyltransferases"/>
    <property type="match status" value="1"/>
</dbReference>
<dbReference type="PANTHER" id="PTHR12753:SF0">
    <property type="entry name" value="ALPHA N-TERMINAL PROTEIN METHYLTRANSFERASE 1"/>
    <property type="match status" value="1"/>
</dbReference>
<accession>A0A7R9C1F2</accession>
<dbReference type="InterPro" id="IPR029063">
    <property type="entry name" value="SAM-dependent_MTases_sf"/>
</dbReference>
<keyword evidence="4" id="KW-0949">S-adenosyl-L-methionine</keyword>
<evidence type="ECO:0000256" key="9">
    <source>
        <dbReference type="ARBA" id="ARBA00047885"/>
    </source>
</evidence>
<dbReference type="EMBL" id="OA890069">
    <property type="protein sequence ID" value="CAD7284395.1"/>
    <property type="molecule type" value="Genomic_DNA"/>
</dbReference>
<reference evidence="11" key="1">
    <citation type="submission" date="2020-11" db="EMBL/GenBank/DDBJ databases">
        <authorList>
            <person name="Tran Van P."/>
        </authorList>
    </citation>
    <scope>NUCLEOTIDE SEQUENCE</scope>
</reference>
<keyword evidence="2" id="KW-0489">Methyltransferase</keyword>
<evidence type="ECO:0000313" key="11">
    <source>
        <dbReference type="EMBL" id="CAD7284395.1"/>
    </source>
</evidence>
<dbReference type="Pfam" id="PF05891">
    <property type="entry name" value="Methyltransf_PK"/>
    <property type="match status" value="1"/>
</dbReference>
<dbReference type="EMBL" id="CAJPEX010008032">
    <property type="protein sequence ID" value="CAG0924547.1"/>
    <property type="molecule type" value="Genomic_DNA"/>
</dbReference>
<evidence type="ECO:0000256" key="1">
    <source>
        <dbReference type="ARBA" id="ARBA00009059"/>
    </source>
</evidence>
<evidence type="ECO:0000256" key="2">
    <source>
        <dbReference type="ARBA" id="ARBA00022603"/>
    </source>
</evidence>
<dbReference type="CDD" id="cd02440">
    <property type="entry name" value="AdoMet_MTases"/>
    <property type="match status" value="1"/>
</dbReference>
<keyword evidence="3" id="KW-0808">Transferase</keyword>
<dbReference type="EC" id="2.1.1.244" evidence="5"/>
<dbReference type="OrthoDB" id="1298661at2759"/>
<organism evidence="11">
    <name type="scientific">Notodromas monacha</name>
    <dbReference type="NCBI Taxonomy" id="399045"/>
    <lineage>
        <taxon>Eukaryota</taxon>
        <taxon>Metazoa</taxon>
        <taxon>Ecdysozoa</taxon>
        <taxon>Arthropoda</taxon>
        <taxon>Crustacea</taxon>
        <taxon>Oligostraca</taxon>
        <taxon>Ostracoda</taxon>
        <taxon>Podocopa</taxon>
        <taxon>Podocopida</taxon>
        <taxon>Cypridocopina</taxon>
        <taxon>Cypridoidea</taxon>
        <taxon>Cyprididae</taxon>
        <taxon>Notodromas</taxon>
    </lineage>
</organism>
<feature type="non-terminal residue" evidence="11">
    <location>
        <position position="240"/>
    </location>
</feature>
<gene>
    <name evidence="11" type="ORF">NMOB1V02_LOCUS12002</name>
</gene>
<comment type="catalytic activity">
    <reaction evidence="10">
        <text>N-terminal L-alanyl-L-prolyl-L-lysyl-[protein] + 3 S-adenosyl-L-methionine = N-terminal N,N,N-trimethyl-L-alanyl-L-prolyl-L-lysyl-[protein] + 3 S-adenosyl-L-homocysteine + 3 H(+)</text>
        <dbReference type="Rhea" id="RHEA:54712"/>
        <dbReference type="Rhea" id="RHEA-COMP:13785"/>
        <dbReference type="Rhea" id="RHEA-COMP:13971"/>
        <dbReference type="ChEBI" id="CHEBI:15378"/>
        <dbReference type="ChEBI" id="CHEBI:57856"/>
        <dbReference type="ChEBI" id="CHEBI:59789"/>
        <dbReference type="ChEBI" id="CHEBI:138057"/>
        <dbReference type="ChEBI" id="CHEBI:138315"/>
        <dbReference type="EC" id="2.1.1.244"/>
    </reaction>
</comment>
<protein>
    <recommendedName>
        <fullName evidence="6">Alpha N-terminal protein methyltransferase 1</fullName>
        <ecNumber evidence="5">2.1.1.244</ecNumber>
    </recommendedName>
    <alternativeName>
        <fullName evidence="7">X-Pro-Lys N-terminal protein methyltransferase 1</fullName>
    </alternativeName>
</protein>
<evidence type="ECO:0000256" key="4">
    <source>
        <dbReference type="ARBA" id="ARBA00022691"/>
    </source>
</evidence>
<evidence type="ECO:0000256" key="7">
    <source>
        <dbReference type="ARBA" id="ARBA00043129"/>
    </source>
</evidence>
<keyword evidence="12" id="KW-1185">Reference proteome</keyword>
<dbReference type="Gene3D" id="3.40.50.150">
    <property type="entry name" value="Vaccinia Virus protein VP39"/>
    <property type="match status" value="1"/>
</dbReference>